<feature type="signal peptide" evidence="10">
    <location>
        <begin position="1"/>
        <end position="17"/>
    </location>
</feature>
<keyword evidence="3" id="KW-0813">Transport</keyword>
<accession>A0A9X1PMN6</accession>
<comment type="subcellular location">
    <subcellularLocation>
        <location evidence="1">Cell inner membrane</location>
        <topology evidence="1">Single-pass membrane protein</topology>
        <orientation evidence="1">Periplasmic side</orientation>
    </subcellularLocation>
</comment>
<keyword evidence="10" id="KW-0732">Signal</keyword>
<dbReference type="PROSITE" id="PS52015">
    <property type="entry name" value="TONB_CTD"/>
    <property type="match status" value="2"/>
</dbReference>
<evidence type="ECO:0000256" key="3">
    <source>
        <dbReference type="ARBA" id="ARBA00022448"/>
    </source>
</evidence>
<keyword evidence="5" id="KW-0997">Cell inner membrane</keyword>
<sequence>MKKLLFYLVLLPTITFAQQVYQIHEVQQKAAPSGGDAYLEQFINANMQVPFESTVKGVNGRVYLKGIIEPNGHISHVEVARGLNPLCDQEAVRVISMYNAWKPAEQNGLKVRQAIIVPVTFKTGPLNTYDSTQTALIGYFDSKNAPTTDPKKYEYRSITPVDARGYVKGDVIYEERSGKKWNKVGTATFFRERFWYKPALAGSDSVQAMRIGARDENGASHATELVEHSNGQLLAYTEFGAFNRATLEKTYDLRGMVRSAKISGDSVNSYIRWFANGQIASIWDETTRTPPNVELITLINSWDSTGNQQLREGQGYWKSFNITPQGKWFLEQGAVSRGLKQGKWIGKWADSTVYYEEVYESGILKNGFAIEDGQRVEYETAKSNPQFKGGVKEMYKFLGMNIKFPSLASRARVSGQVRISFTVCEDGSVCDYKVEQGLGFGTEDEAMRAVKMMSGHWEPGTMRGKPVRVRCQVPINFQSI</sequence>
<name>A0A9X1PMN6_9BACT</name>
<dbReference type="EMBL" id="JAJTTC010000004">
    <property type="protein sequence ID" value="MCF0063245.1"/>
    <property type="molecule type" value="Genomic_DNA"/>
</dbReference>
<keyword evidence="13" id="KW-1185">Reference proteome</keyword>
<organism evidence="12 13">
    <name type="scientific">Dyadobacter chenwenxiniae</name>
    <dbReference type="NCBI Taxonomy" id="2906456"/>
    <lineage>
        <taxon>Bacteria</taxon>
        <taxon>Pseudomonadati</taxon>
        <taxon>Bacteroidota</taxon>
        <taxon>Cytophagia</taxon>
        <taxon>Cytophagales</taxon>
        <taxon>Spirosomataceae</taxon>
        <taxon>Dyadobacter</taxon>
    </lineage>
</organism>
<dbReference type="GO" id="GO:0015031">
    <property type="term" value="P:protein transport"/>
    <property type="evidence" value="ECO:0007669"/>
    <property type="project" value="UniProtKB-KW"/>
</dbReference>
<feature type="domain" description="TonB C-terminal" evidence="11">
    <location>
        <begin position="34"/>
        <end position="130"/>
    </location>
</feature>
<protein>
    <submittedName>
        <fullName evidence="12">Energy transducer TonB</fullName>
    </submittedName>
</protein>
<dbReference type="InterPro" id="IPR006260">
    <property type="entry name" value="TonB/TolA_C"/>
</dbReference>
<dbReference type="PANTHER" id="PTHR33446">
    <property type="entry name" value="PROTEIN TONB-RELATED"/>
    <property type="match status" value="1"/>
</dbReference>
<keyword evidence="7" id="KW-0653">Protein transport</keyword>
<dbReference type="GO" id="GO:0031992">
    <property type="term" value="F:energy transducer activity"/>
    <property type="evidence" value="ECO:0007669"/>
    <property type="project" value="TreeGrafter"/>
</dbReference>
<evidence type="ECO:0000259" key="11">
    <source>
        <dbReference type="PROSITE" id="PS52015"/>
    </source>
</evidence>
<dbReference type="PANTHER" id="PTHR33446:SF2">
    <property type="entry name" value="PROTEIN TONB"/>
    <property type="match status" value="1"/>
</dbReference>
<evidence type="ECO:0000313" key="13">
    <source>
        <dbReference type="Proteomes" id="UP001139000"/>
    </source>
</evidence>
<dbReference type="InterPro" id="IPR037682">
    <property type="entry name" value="TonB_C"/>
</dbReference>
<gene>
    <name evidence="12" type="ORF">LXM26_17180</name>
</gene>
<keyword evidence="6" id="KW-0812">Transmembrane</keyword>
<evidence type="ECO:0000256" key="5">
    <source>
        <dbReference type="ARBA" id="ARBA00022519"/>
    </source>
</evidence>
<dbReference type="SUPFAM" id="SSF74653">
    <property type="entry name" value="TolA/TonB C-terminal domain"/>
    <property type="match status" value="2"/>
</dbReference>
<dbReference type="InterPro" id="IPR051045">
    <property type="entry name" value="TonB-dependent_transducer"/>
</dbReference>
<keyword evidence="4" id="KW-1003">Cell membrane</keyword>
<dbReference type="NCBIfam" id="TIGR01352">
    <property type="entry name" value="tonB_Cterm"/>
    <property type="match status" value="1"/>
</dbReference>
<evidence type="ECO:0000256" key="7">
    <source>
        <dbReference type="ARBA" id="ARBA00022927"/>
    </source>
</evidence>
<dbReference type="GO" id="GO:0055085">
    <property type="term" value="P:transmembrane transport"/>
    <property type="evidence" value="ECO:0007669"/>
    <property type="project" value="InterPro"/>
</dbReference>
<keyword evidence="8" id="KW-1133">Transmembrane helix</keyword>
<evidence type="ECO:0000256" key="8">
    <source>
        <dbReference type="ARBA" id="ARBA00022989"/>
    </source>
</evidence>
<comment type="caution">
    <text evidence="12">The sequence shown here is derived from an EMBL/GenBank/DDBJ whole genome shotgun (WGS) entry which is preliminary data.</text>
</comment>
<dbReference type="RefSeq" id="WP_234656265.1">
    <property type="nucleotide sequence ID" value="NZ_CP094997.1"/>
</dbReference>
<evidence type="ECO:0000313" key="12">
    <source>
        <dbReference type="EMBL" id="MCF0063245.1"/>
    </source>
</evidence>
<evidence type="ECO:0000256" key="9">
    <source>
        <dbReference type="ARBA" id="ARBA00023136"/>
    </source>
</evidence>
<dbReference type="Gene3D" id="3.30.1150.10">
    <property type="match status" value="2"/>
</dbReference>
<keyword evidence="9" id="KW-0472">Membrane</keyword>
<dbReference type="Proteomes" id="UP001139000">
    <property type="component" value="Unassembled WGS sequence"/>
</dbReference>
<proteinExistence type="inferred from homology"/>
<feature type="chain" id="PRO_5040949117" evidence="10">
    <location>
        <begin position="18"/>
        <end position="480"/>
    </location>
</feature>
<dbReference type="GO" id="GO:0098797">
    <property type="term" value="C:plasma membrane protein complex"/>
    <property type="evidence" value="ECO:0007669"/>
    <property type="project" value="TreeGrafter"/>
</dbReference>
<evidence type="ECO:0000256" key="4">
    <source>
        <dbReference type="ARBA" id="ARBA00022475"/>
    </source>
</evidence>
<evidence type="ECO:0000256" key="6">
    <source>
        <dbReference type="ARBA" id="ARBA00022692"/>
    </source>
</evidence>
<evidence type="ECO:0000256" key="10">
    <source>
        <dbReference type="SAM" id="SignalP"/>
    </source>
</evidence>
<dbReference type="Pfam" id="PF03544">
    <property type="entry name" value="TonB_C"/>
    <property type="match status" value="2"/>
</dbReference>
<reference evidence="12" key="1">
    <citation type="submission" date="2021-12" db="EMBL/GenBank/DDBJ databases">
        <title>Novel species in genus Dyadobacter.</title>
        <authorList>
            <person name="Ma C."/>
        </authorList>
    </citation>
    <scope>NUCLEOTIDE SEQUENCE</scope>
    <source>
        <strain evidence="12">LJ419</strain>
    </source>
</reference>
<feature type="domain" description="TonB C-terminal" evidence="11">
    <location>
        <begin position="389"/>
        <end position="480"/>
    </location>
</feature>
<evidence type="ECO:0000256" key="2">
    <source>
        <dbReference type="ARBA" id="ARBA00006555"/>
    </source>
</evidence>
<dbReference type="AlphaFoldDB" id="A0A9X1PMN6"/>
<evidence type="ECO:0000256" key="1">
    <source>
        <dbReference type="ARBA" id="ARBA00004383"/>
    </source>
</evidence>
<comment type="similarity">
    <text evidence="2">Belongs to the TonB family.</text>
</comment>